<gene>
    <name evidence="2" type="ORF">SNEC2469_LOCUS29071</name>
</gene>
<evidence type="ECO:0000313" key="3">
    <source>
        <dbReference type="Proteomes" id="UP000601435"/>
    </source>
</evidence>
<organism evidence="2 3">
    <name type="scientific">Symbiodinium necroappetens</name>
    <dbReference type="NCBI Taxonomy" id="1628268"/>
    <lineage>
        <taxon>Eukaryota</taxon>
        <taxon>Sar</taxon>
        <taxon>Alveolata</taxon>
        <taxon>Dinophyceae</taxon>
        <taxon>Suessiales</taxon>
        <taxon>Symbiodiniaceae</taxon>
        <taxon>Symbiodinium</taxon>
    </lineage>
</organism>
<reference evidence="2" key="1">
    <citation type="submission" date="2021-02" db="EMBL/GenBank/DDBJ databases">
        <authorList>
            <person name="Dougan E. K."/>
            <person name="Rhodes N."/>
            <person name="Thang M."/>
            <person name="Chan C."/>
        </authorList>
    </citation>
    <scope>NUCLEOTIDE SEQUENCE</scope>
</reference>
<name>A0A813AWJ4_9DINO</name>
<feature type="non-terminal residue" evidence="2">
    <location>
        <position position="166"/>
    </location>
</feature>
<comment type="caution">
    <text evidence="2">The sequence shown here is derived from an EMBL/GenBank/DDBJ whole genome shotgun (WGS) entry which is preliminary data.</text>
</comment>
<feature type="region of interest" description="Disordered" evidence="1">
    <location>
        <begin position="49"/>
        <end position="128"/>
    </location>
</feature>
<evidence type="ECO:0000256" key="1">
    <source>
        <dbReference type="SAM" id="MobiDB-lite"/>
    </source>
</evidence>
<dbReference type="EMBL" id="CAJNJA010064499">
    <property type="protein sequence ID" value="CAE7883103.1"/>
    <property type="molecule type" value="Genomic_DNA"/>
</dbReference>
<dbReference type="OrthoDB" id="10349767at2759"/>
<feature type="non-terminal residue" evidence="2">
    <location>
        <position position="1"/>
    </location>
</feature>
<dbReference type="Proteomes" id="UP000601435">
    <property type="component" value="Unassembled WGS sequence"/>
</dbReference>
<accession>A0A813AWJ4</accession>
<protein>
    <submittedName>
        <fullName evidence="2">Uncharacterized protein</fullName>
    </submittedName>
</protein>
<keyword evidence="3" id="KW-1185">Reference proteome</keyword>
<sequence length="166" mass="18380">VKMEPGDADFLASFRFHPSGLRSVKEDLYLIDPVFWSKNVSKVGVPPVEVAEEKQEPESSVQIEKEPVMEPAAEIEKEPVTEPAPEEPKDLEPAEQPRPLDSSDSEGDAVETAGPVPGLRTTDKGDGWHELRARTLEEYQADLEIIKRRLNDGTIDQGQPPLVADE</sequence>
<dbReference type="AlphaFoldDB" id="A0A813AWJ4"/>
<proteinExistence type="predicted"/>
<evidence type="ECO:0000313" key="2">
    <source>
        <dbReference type="EMBL" id="CAE7883103.1"/>
    </source>
</evidence>
<feature type="compositionally biased region" description="Basic and acidic residues" evidence="1">
    <location>
        <begin position="51"/>
        <end position="92"/>
    </location>
</feature>